<comment type="function">
    <text evidence="3">Purine nucleoside enzyme that catalyzes the phosphorolysis of adenosine and inosine nucleosides, yielding D-ribose 1-phosphate and the respective free bases, adenine and hypoxanthine. Also catalyzes the phosphorolysis of S-methyl-5'-thioadenosine into adenine and S-methyl-5-thio-alpha-D-ribose 1-phosphate. Also has adenosine deaminase activity.</text>
</comment>
<organism evidence="13 14">
    <name type="scientific">Eremococcus coleocola ACS-139-V-Col8</name>
    <dbReference type="NCBI Taxonomy" id="908337"/>
    <lineage>
        <taxon>Bacteria</taxon>
        <taxon>Bacillati</taxon>
        <taxon>Bacillota</taxon>
        <taxon>Bacilli</taxon>
        <taxon>Lactobacillales</taxon>
        <taxon>Aerococcaceae</taxon>
        <taxon>Eremococcus</taxon>
    </lineage>
</organism>
<dbReference type="eggNOG" id="COG1496">
    <property type="taxonomic scope" value="Bacteria"/>
</dbReference>
<dbReference type="SUPFAM" id="SSF64438">
    <property type="entry name" value="CNF1/YfiH-like putative cysteine hydrolases"/>
    <property type="match status" value="1"/>
</dbReference>
<reference evidence="13 14" key="1">
    <citation type="submission" date="2010-10" db="EMBL/GenBank/DDBJ databases">
        <authorList>
            <person name="Durkin A.S."/>
            <person name="Madupu R."/>
            <person name="Torralba M."/>
            <person name="Gillis M."/>
            <person name="Methe B."/>
            <person name="Sutton G."/>
            <person name="Nelson K.E."/>
        </authorList>
    </citation>
    <scope>NUCLEOTIDE SEQUENCE [LARGE SCALE GENOMIC DNA]</scope>
    <source>
        <strain evidence="13 14">ACS-139-V-Col8</strain>
    </source>
</reference>
<evidence type="ECO:0000256" key="1">
    <source>
        <dbReference type="ARBA" id="ARBA00000553"/>
    </source>
</evidence>
<comment type="catalytic activity">
    <reaction evidence="11">
        <text>S-methyl-5'-thioadenosine + phosphate = 5-(methylsulfanyl)-alpha-D-ribose 1-phosphate + adenine</text>
        <dbReference type="Rhea" id="RHEA:11852"/>
        <dbReference type="ChEBI" id="CHEBI:16708"/>
        <dbReference type="ChEBI" id="CHEBI:17509"/>
        <dbReference type="ChEBI" id="CHEBI:43474"/>
        <dbReference type="ChEBI" id="CHEBI:58533"/>
        <dbReference type="EC" id="2.4.2.28"/>
    </reaction>
    <physiologicalReaction direction="left-to-right" evidence="11">
        <dbReference type="Rhea" id="RHEA:11853"/>
    </physiologicalReaction>
</comment>
<dbReference type="RefSeq" id="WP_006418744.1">
    <property type="nucleotide sequence ID" value="NZ_AENN01000017.1"/>
</dbReference>
<keyword evidence="8" id="KW-0862">Zinc</keyword>
<dbReference type="NCBIfam" id="TIGR00726">
    <property type="entry name" value="peptidoglycan editing factor PgeF"/>
    <property type="match status" value="1"/>
</dbReference>
<keyword evidence="5" id="KW-0808">Transferase</keyword>
<dbReference type="EMBL" id="AENN01000017">
    <property type="protein sequence ID" value="EFR30584.1"/>
    <property type="molecule type" value="Genomic_DNA"/>
</dbReference>
<proteinExistence type="inferred from homology"/>
<dbReference type="InterPro" id="IPR038371">
    <property type="entry name" value="Cu_polyphenol_OxRdtase_sf"/>
</dbReference>
<dbReference type="Proteomes" id="UP000005990">
    <property type="component" value="Unassembled WGS sequence"/>
</dbReference>
<evidence type="ECO:0000256" key="3">
    <source>
        <dbReference type="ARBA" id="ARBA00003215"/>
    </source>
</evidence>
<evidence type="ECO:0000256" key="11">
    <source>
        <dbReference type="ARBA" id="ARBA00049893"/>
    </source>
</evidence>
<evidence type="ECO:0000256" key="4">
    <source>
        <dbReference type="ARBA" id="ARBA00007353"/>
    </source>
</evidence>
<sequence length="244" mass="27173">MVENTFISQGLHYFLAGSDFDFRYAKQGQAVYDQLNKMIASMAVQPSQIYLGHQVHGNKIVRVGQMEGKAFGPATIYPYTDGLITDQAQVALVIKFADCTPIVLHDPKQGVLALLHSGWRGTKRKIGPKALAMMVEDYGCRLEDIQAHIGPSIGQSDYEVGLDVYQAFQTNPDYLTFFEPHAEDKYLLDMNGLNQHLLEEAGLDRGQIQVDERSTFQDSALHSARQEGKDYGLNAIAVMMEKIA</sequence>
<dbReference type="Gene3D" id="3.60.140.10">
    <property type="entry name" value="CNF1/YfiH-like putative cysteine hydrolases"/>
    <property type="match status" value="1"/>
</dbReference>
<dbReference type="PANTHER" id="PTHR30616:SF2">
    <property type="entry name" value="PURINE NUCLEOSIDE PHOSPHORYLASE LACC1"/>
    <property type="match status" value="1"/>
</dbReference>
<dbReference type="CDD" id="cd16833">
    <property type="entry name" value="YfiH"/>
    <property type="match status" value="1"/>
</dbReference>
<dbReference type="STRING" id="908337.HMPREF9257_0681"/>
<evidence type="ECO:0000256" key="7">
    <source>
        <dbReference type="ARBA" id="ARBA00022801"/>
    </source>
</evidence>
<evidence type="ECO:0000256" key="5">
    <source>
        <dbReference type="ARBA" id="ARBA00022679"/>
    </source>
</evidence>
<dbReference type="InterPro" id="IPR011324">
    <property type="entry name" value="Cytotoxic_necrot_fac-like_cat"/>
</dbReference>
<keyword evidence="14" id="KW-1185">Reference proteome</keyword>
<comment type="similarity">
    <text evidence="4 12">Belongs to the purine nucleoside phosphorylase YfiH/LACC1 family.</text>
</comment>
<dbReference type="PANTHER" id="PTHR30616">
    <property type="entry name" value="UNCHARACTERIZED PROTEIN YFIH"/>
    <property type="match status" value="1"/>
</dbReference>
<comment type="catalytic activity">
    <reaction evidence="9">
        <text>adenosine + H2O + H(+) = inosine + NH4(+)</text>
        <dbReference type="Rhea" id="RHEA:24408"/>
        <dbReference type="ChEBI" id="CHEBI:15377"/>
        <dbReference type="ChEBI" id="CHEBI:15378"/>
        <dbReference type="ChEBI" id="CHEBI:16335"/>
        <dbReference type="ChEBI" id="CHEBI:17596"/>
        <dbReference type="ChEBI" id="CHEBI:28938"/>
        <dbReference type="EC" id="3.5.4.4"/>
    </reaction>
    <physiologicalReaction direction="left-to-right" evidence="9">
        <dbReference type="Rhea" id="RHEA:24409"/>
    </physiologicalReaction>
</comment>
<evidence type="ECO:0000256" key="10">
    <source>
        <dbReference type="ARBA" id="ARBA00048968"/>
    </source>
</evidence>
<evidence type="ECO:0000256" key="8">
    <source>
        <dbReference type="ARBA" id="ARBA00022833"/>
    </source>
</evidence>
<comment type="catalytic activity">
    <reaction evidence="10">
        <text>adenosine + phosphate = alpha-D-ribose 1-phosphate + adenine</text>
        <dbReference type="Rhea" id="RHEA:27642"/>
        <dbReference type="ChEBI" id="CHEBI:16335"/>
        <dbReference type="ChEBI" id="CHEBI:16708"/>
        <dbReference type="ChEBI" id="CHEBI:43474"/>
        <dbReference type="ChEBI" id="CHEBI:57720"/>
        <dbReference type="EC" id="2.4.2.1"/>
    </reaction>
    <physiologicalReaction direction="left-to-right" evidence="10">
        <dbReference type="Rhea" id="RHEA:27643"/>
    </physiologicalReaction>
</comment>
<keyword evidence="6" id="KW-0479">Metal-binding</keyword>
<dbReference type="GO" id="GO:0016787">
    <property type="term" value="F:hydrolase activity"/>
    <property type="evidence" value="ECO:0007669"/>
    <property type="project" value="UniProtKB-KW"/>
</dbReference>
<protein>
    <recommendedName>
        <fullName evidence="12">Purine nucleoside phosphorylase</fullName>
    </recommendedName>
</protein>
<evidence type="ECO:0000256" key="12">
    <source>
        <dbReference type="RuleBase" id="RU361274"/>
    </source>
</evidence>
<evidence type="ECO:0000313" key="13">
    <source>
        <dbReference type="EMBL" id="EFR30584.1"/>
    </source>
</evidence>
<dbReference type="InterPro" id="IPR003730">
    <property type="entry name" value="Cu_polyphenol_OxRdtase"/>
</dbReference>
<comment type="caution">
    <text evidence="13">The sequence shown here is derived from an EMBL/GenBank/DDBJ whole genome shotgun (WGS) entry which is preliminary data.</text>
</comment>
<gene>
    <name evidence="13" type="ORF">HMPREF9257_0681</name>
</gene>
<name>E4KQX1_9LACT</name>
<comment type="cofactor">
    <cofactor evidence="2">
        <name>Zn(2+)</name>
        <dbReference type="ChEBI" id="CHEBI:29105"/>
    </cofactor>
</comment>
<dbReference type="Pfam" id="PF02578">
    <property type="entry name" value="Cu-oxidase_4"/>
    <property type="match status" value="1"/>
</dbReference>
<evidence type="ECO:0000256" key="6">
    <source>
        <dbReference type="ARBA" id="ARBA00022723"/>
    </source>
</evidence>
<keyword evidence="7" id="KW-0378">Hydrolase</keyword>
<dbReference type="GO" id="GO:0017061">
    <property type="term" value="F:S-methyl-5-thioadenosine phosphorylase activity"/>
    <property type="evidence" value="ECO:0007669"/>
    <property type="project" value="UniProtKB-EC"/>
</dbReference>
<evidence type="ECO:0000256" key="2">
    <source>
        <dbReference type="ARBA" id="ARBA00001947"/>
    </source>
</evidence>
<dbReference type="GO" id="GO:0005507">
    <property type="term" value="F:copper ion binding"/>
    <property type="evidence" value="ECO:0007669"/>
    <property type="project" value="TreeGrafter"/>
</dbReference>
<accession>E4KQX1</accession>
<comment type="catalytic activity">
    <reaction evidence="1">
        <text>inosine + phosphate = alpha-D-ribose 1-phosphate + hypoxanthine</text>
        <dbReference type="Rhea" id="RHEA:27646"/>
        <dbReference type="ChEBI" id="CHEBI:17368"/>
        <dbReference type="ChEBI" id="CHEBI:17596"/>
        <dbReference type="ChEBI" id="CHEBI:43474"/>
        <dbReference type="ChEBI" id="CHEBI:57720"/>
        <dbReference type="EC" id="2.4.2.1"/>
    </reaction>
    <physiologicalReaction direction="left-to-right" evidence="1">
        <dbReference type="Rhea" id="RHEA:27647"/>
    </physiologicalReaction>
</comment>
<dbReference type="AlphaFoldDB" id="E4KQX1"/>
<evidence type="ECO:0000256" key="9">
    <source>
        <dbReference type="ARBA" id="ARBA00047989"/>
    </source>
</evidence>
<evidence type="ECO:0000313" key="14">
    <source>
        <dbReference type="Proteomes" id="UP000005990"/>
    </source>
</evidence>